<dbReference type="InterPro" id="IPR052764">
    <property type="entry name" value="GH20_Enzymes"/>
</dbReference>
<evidence type="ECO:0000256" key="1">
    <source>
        <dbReference type="ARBA" id="ARBA00001231"/>
    </source>
</evidence>
<evidence type="ECO:0000256" key="3">
    <source>
        <dbReference type="ARBA" id="ARBA00012663"/>
    </source>
</evidence>
<dbReference type="Pfam" id="PF02838">
    <property type="entry name" value="Glyco_hydro_20b"/>
    <property type="match status" value="1"/>
</dbReference>
<evidence type="ECO:0000256" key="4">
    <source>
        <dbReference type="ARBA" id="ARBA00022801"/>
    </source>
</evidence>
<dbReference type="CDD" id="cd06564">
    <property type="entry name" value="GH20_DspB_LnbB-like"/>
    <property type="match status" value="1"/>
</dbReference>
<dbReference type="InterPro" id="IPR025705">
    <property type="entry name" value="Beta_hexosaminidase_sua/sub"/>
</dbReference>
<sequence>MKWPGEVQTQLLGIPTLPYIKSANGSFKLSHATKIIVDKKFSQAQDVDGLTAIPPTLIEFANTFSSDLRERFGIQATVVQGENREPMSFFLTIASNKRDYLDAAGRPTAEGYTLTIDNLGIVISGASPLGAWWGTRTVLQQAIVSNGALPHGTGVDAPGWAERGMMLDLGRRFYPPEFIKDMCSYMSFFKQNTFHLHLSDQIVLSKYTTDNYKTIPSGFRLFSEGETLKGLNNDKQQSFTREAFEDVQKNCAARGVNILPELESPGHALSLVKWRPQIGFRNDLSLLNLSHPDTIPTVKAVWKEFLPWFHSKIVSIGADEYSGPAEDYKKFVNTMKTYIRDQAGKTLRIWGTFLPNKKSPSPNEISTDVSVQHWSFSYDNPIQDYIRNGYQVINSDEMYYLVMKCCGYSQQFNVHKTFVGNPQGGPWYPNIFSTSDPAKNALRNDSGIRGSIVPLWNDRGSNTSVHSEAYYIWREAIPALADKQWGGNLTEKHFGDIFPKFYPFIPAQTLERRIPTKGDVIFKYDFSKQSSNSVTDLSPNGYNGKTNCASSGSSLLITPNCLVWGPRSSKGRDYTLTLELKISQLPDPSWALLARGYDSLLYLTPHLTFYASYTTWSINTTIPLNTWVILKIIGRGQRTFASVTPISGAPGKEVEFTASIGVDNKKLLSAPIAFEAPIDAITGFKGELRAFNLTKVA</sequence>
<name>A0AAJ0CP33_9HYPO</name>
<feature type="domain" description="Glycoside hydrolase family 20 catalytic" evidence="7">
    <location>
        <begin position="163"/>
        <end position="467"/>
    </location>
</feature>
<dbReference type="AlphaFoldDB" id="A0AAJ0CP33"/>
<proteinExistence type="inferred from homology"/>
<protein>
    <recommendedName>
        <fullName evidence="3">beta-N-acetylhexosaminidase</fullName>
        <ecNumber evidence="3">3.2.1.52</ecNumber>
    </recommendedName>
</protein>
<evidence type="ECO:0000256" key="6">
    <source>
        <dbReference type="PIRSR" id="PIRSR625705-1"/>
    </source>
</evidence>
<evidence type="ECO:0000313" key="9">
    <source>
        <dbReference type="EMBL" id="KAK2598158.1"/>
    </source>
</evidence>
<keyword evidence="10" id="KW-1185">Reference proteome</keyword>
<evidence type="ECO:0000313" key="10">
    <source>
        <dbReference type="Proteomes" id="UP001251528"/>
    </source>
</evidence>
<evidence type="ECO:0000259" key="7">
    <source>
        <dbReference type="Pfam" id="PF00728"/>
    </source>
</evidence>
<dbReference type="EMBL" id="JASWJB010000098">
    <property type="protein sequence ID" value="KAK2598158.1"/>
    <property type="molecule type" value="Genomic_DNA"/>
</dbReference>
<reference evidence="9" key="1">
    <citation type="submission" date="2023-06" db="EMBL/GenBank/DDBJ databases">
        <title>Conoideocrella luteorostrata (Hypocreales: Clavicipitaceae), a potential biocontrol fungus for elongate hemlock scale in United States Christmas tree production areas.</title>
        <authorList>
            <person name="Barrett H."/>
            <person name="Lovett B."/>
            <person name="Macias A.M."/>
            <person name="Stajich J.E."/>
            <person name="Kasson M.T."/>
        </authorList>
    </citation>
    <scope>NUCLEOTIDE SEQUENCE</scope>
    <source>
        <strain evidence="9">ARSEF 14590</strain>
    </source>
</reference>
<dbReference type="EC" id="3.2.1.52" evidence="3"/>
<keyword evidence="5" id="KW-0326">Glycosidase</keyword>
<keyword evidence="4" id="KW-0378">Hydrolase</keyword>
<dbReference type="SUPFAM" id="SSF55545">
    <property type="entry name" value="beta-N-acetylhexosaminidase-like domain"/>
    <property type="match status" value="1"/>
</dbReference>
<feature type="active site" description="Proton donor" evidence="6">
    <location>
        <position position="320"/>
    </location>
</feature>
<dbReference type="SUPFAM" id="SSF51445">
    <property type="entry name" value="(Trans)glycosidases"/>
    <property type="match status" value="1"/>
</dbReference>
<gene>
    <name evidence="9" type="ORF">QQS21_005709</name>
</gene>
<dbReference type="Proteomes" id="UP001251528">
    <property type="component" value="Unassembled WGS sequence"/>
</dbReference>
<feature type="domain" description="Beta-hexosaminidase bacterial type N-terminal" evidence="8">
    <location>
        <begin position="14"/>
        <end position="152"/>
    </location>
</feature>
<comment type="caution">
    <text evidence="9">The sequence shown here is derived from an EMBL/GenBank/DDBJ whole genome shotgun (WGS) entry which is preliminary data.</text>
</comment>
<organism evidence="9 10">
    <name type="scientific">Conoideocrella luteorostrata</name>
    <dbReference type="NCBI Taxonomy" id="1105319"/>
    <lineage>
        <taxon>Eukaryota</taxon>
        <taxon>Fungi</taxon>
        <taxon>Dikarya</taxon>
        <taxon>Ascomycota</taxon>
        <taxon>Pezizomycotina</taxon>
        <taxon>Sordariomycetes</taxon>
        <taxon>Hypocreomycetidae</taxon>
        <taxon>Hypocreales</taxon>
        <taxon>Clavicipitaceae</taxon>
        <taxon>Conoideocrella</taxon>
    </lineage>
</organism>
<dbReference type="InterPro" id="IPR029018">
    <property type="entry name" value="Hex-like_dom2"/>
</dbReference>
<dbReference type="PRINTS" id="PR00738">
    <property type="entry name" value="GLHYDRLASE20"/>
</dbReference>
<dbReference type="GO" id="GO:0005975">
    <property type="term" value="P:carbohydrate metabolic process"/>
    <property type="evidence" value="ECO:0007669"/>
    <property type="project" value="InterPro"/>
</dbReference>
<evidence type="ECO:0000256" key="2">
    <source>
        <dbReference type="ARBA" id="ARBA00006285"/>
    </source>
</evidence>
<dbReference type="Pfam" id="PF00728">
    <property type="entry name" value="Glyco_hydro_20"/>
    <property type="match status" value="1"/>
</dbReference>
<evidence type="ECO:0000256" key="5">
    <source>
        <dbReference type="ARBA" id="ARBA00023295"/>
    </source>
</evidence>
<dbReference type="Gene3D" id="3.30.379.10">
    <property type="entry name" value="Chitobiase/beta-hexosaminidase domain 2-like"/>
    <property type="match status" value="1"/>
</dbReference>
<accession>A0AAJ0CP33</accession>
<evidence type="ECO:0000259" key="8">
    <source>
        <dbReference type="Pfam" id="PF02838"/>
    </source>
</evidence>
<dbReference type="InterPro" id="IPR015883">
    <property type="entry name" value="Glyco_hydro_20_cat"/>
</dbReference>
<dbReference type="PANTHER" id="PTHR43678:SF1">
    <property type="entry name" value="BETA-N-ACETYLHEXOSAMINIDASE"/>
    <property type="match status" value="1"/>
</dbReference>
<comment type="similarity">
    <text evidence="2">Belongs to the glycosyl hydrolase 20 family.</text>
</comment>
<dbReference type="Gene3D" id="3.20.20.80">
    <property type="entry name" value="Glycosidases"/>
    <property type="match status" value="1"/>
</dbReference>
<dbReference type="InterPro" id="IPR015882">
    <property type="entry name" value="HEX_bac_N"/>
</dbReference>
<comment type="catalytic activity">
    <reaction evidence="1">
        <text>Hydrolysis of terminal non-reducing N-acetyl-D-hexosamine residues in N-acetyl-beta-D-hexosaminides.</text>
        <dbReference type="EC" id="3.2.1.52"/>
    </reaction>
</comment>
<dbReference type="GO" id="GO:0004563">
    <property type="term" value="F:beta-N-acetylhexosaminidase activity"/>
    <property type="evidence" value="ECO:0007669"/>
    <property type="project" value="UniProtKB-EC"/>
</dbReference>
<dbReference type="InterPro" id="IPR017853">
    <property type="entry name" value="GH"/>
</dbReference>
<dbReference type="PANTHER" id="PTHR43678">
    <property type="entry name" value="PUTATIVE (AFU_ORTHOLOGUE AFUA_2G00640)-RELATED"/>
    <property type="match status" value="1"/>
</dbReference>